<keyword evidence="1" id="KW-0812">Transmembrane</keyword>
<dbReference type="RefSeq" id="WP_344605028.1">
    <property type="nucleotide sequence ID" value="NZ_BAAAHE010000018.1"/>
</dbReference>
<keyword evidence="2" id="KW-0732">Signal</keyword>
<protein>
    <recommendedName>
        <fullName evidence="5">Glycoprotein</fullName>
    </recommendedName>
</protein>
<dbReference type="EMBL" id="BAAAHE010000018">
    <property type="protein sequence ID" value="GAA0620830.1"/>
    <property type="molecule type" value="Genomic_DNA"/>
</dbReference>
<accession>A0ABP3S317</accession>
<feature type="chain" id="PRO_5047357287" description="Glycoprotein" evidence="2">
    <location>
        <begin position="26"/>
        <end position="697"/>
    </location>
</feature>
<keyword evidence="4" id="KW-1185">Reference proteome</keyword>
<dbReference type="InterPro" id="IPR046112">
    <property type="entry name" value="DUF6049"/>
</dbReference>
<evidence type="ECO:0000256" key="1">
    <source>
        <dbReference type="SAM" id="Phobius"/>
    </source>
</evidence>
<dbReference type="Proteomes" id="UP001500957">
    <property type="component" value="Unassembled WGS sequence"/>
</dbReference>
<name>A0ABP3S317_9ACTN</name>
<organism evidence="3 4">
    <name type="scientific">Sporichthya brevicatena</name>
    <dbReference type="NCBI Taxonomy" id="171442"/>
    <lineage>
        <taxon>Bacteria</taxon>
        <taxon>Bacillati</taxon>
        <taxon>Actinomycetota</taxon>
        <taxon>Actinomycetes</taxon>
        <taxon>Sporichthyales</taxon>
        <taxon>Sporichthyaceae</taxon>
        <taxon>Sporichthya</taxon>
    </lineage>
</organism>
<evidence type="ECO:0000313" key="4">
    <source>
        <dbReference type="Proteomes" id="UP001500957"/>
    </source>
</evidence>
<feature type="transmembrane region" description="Helical" evidence="1">
    <location>
        <begin position="668"/>
        <end position="686"/>
    </location>
</feature>
<evidence type="ECO:0000313" key="3">
    <source>
        <dbReference type="EMBL" id="GAA0620830.1"/>
    </source>
</evidence>
<evidence type="ECO:0000256" key="2">
    <source>
        <dbReference type="SAM" id="SignalP"/>
    </source>
</evidence>
<keyword evidence="1" id="KW-0472">Membrane</keyword>
<keyword evidence="1" id="KW-1133">Transmembrane helix</keyword>
<gene>
    <name evidence="3" type="ORF">GCM10009547_24330</name>
</gene>
<evidence type="ECO:0008006" key="5">
    <source>
        <dbReference type="Google" id="ProtNLM"/>
    </source>
</evidence>
<proteinExistence type="predicted"/>
<dbReference type="Pfam" id="PF19516">
    <property type="entry name" value="DUF6049"/>
    <property type="match status" value="1"/>
</dbReference>
<sequence>MSARWRRAPAVVTAIALLVGAPALAGATAGATAAVGPADVRTAAANQEGRLELTSVAPVAPRPTGRITVRGNLVNPGGDAFSDISVGLRVSTAPLTSRGDLAAIAAGSDDRRSMRTVPGATRIPGEVTSGRVSPWQVSVPAKALRLPGNGVYVLEIRATGRIGNGELRELSTLTTFLPFLPNAEGYSPTKLTWIWPLVGTPARDAHGVFLPGTSNAELLPGGRLADLAVAPGQVPVTWMVDPELLESAAALSADHERQEGRGTTAEEGDPAAGRWLAELKARLANTPVAALPYADPDVVALTRHGDPGALERAVARSKEVTGARLGRESDTTVAWPADGFADAKTLGALRRAGAKTVVLSSSALMLASERTYTPTGRARIESDDGSLEVLVADQGLIDTLSVDFGAPGAAALAAQRFLAETALITLERPNAARTILVAPPRRWAPPAGWSAALLDAVERTPWVRTVGLASLSRTRVPTEYAGATLVYPQSATAAELAAAQVARMGQAGAAAEGLVRLFARPGGLETTYTGALLSSVSTAWRTNRSGGRDYALAVSDRISSDIDQVQVIGRDLVTLSSTRGTIPLTVSNQLDQAIRVRPVLRPRVGSRLSVTNPDLITIGAGRKQTVRVPAEASSNGITQVDVQLLDATGMPFGDTTQLRVNVTSFGKVGLIVLIAAGSVLFGTAILRNVRRLRRPAA</sequence>
<feature type="signal peptide" evidence="2">
    <location>
        <begin position="1"/>
        <end position="25"/>
    </location>
</feature>
<comment type="caution">
    <text evidence="3">The sequence shown here is derived from an EMBL/GenBank/DDBJ whole genome shotgun (WGS) entry which is preliminary data.</text>
</comment>
<reference evidence="4" key="1">
    <citation type="journal article" date="2019" name="Int. J. Syst. Evol. Microbiol.">
        <title>The Global Catalogue of Microorganisms (GCM) 10K type strain sequencing project: providing services to taxonomists for standard genome sequencing and annotation.</title>
        <authorList>
            <consortium name="The Broad Institute Genomics Platform"/>
            <consortium name="The Broad Institute Genome Sequencing Center for Infectious Disease"/>
            <person name="Wu L."/>
            <person name="Ma J."/>
        </authorList>
    </citation>
    <scope>NUCLEOTIDE SEQUENCE [LARGE SCALE GENOMIC DNA]</scope>
    <source>
        <strain evidence="4">JCM 10671</strain>
    </source>
</reference>